<accession>A0A7Y0AFT5</accession>
<dbReference type="Proteomes" id="UP000559626">
    <property type="component" value="Unassembled WGS sequence"/>
</dbReference>
<dbReference type="RefSeq" id="WP_169532167.1">
    <property type="nucleotide sequence ID" value="NZ_JABBGH010000002.1"/>
</dbReference>
<keyword evidence="3" id="KW-0808">Transferase</keyword>
<dbReference type="InterPro" id="IPR028098">
    <property type="entry name" value="Glyco_trans_4-like_N"/>
</dbReference>
<dbReference type="Gene3D" id="3.40.50.2000">
    <property type="entry name" value="Glycogen Phosphorylase B"/>
    <property type="match status" value="1"/>
</dbReference>
<feature type="region of interest" description="Disordered" evidence="1">
    <location>
        <begin position="206"/>
        <end position="243"/>
    </location>
</feature>
<sequence>MPDSAAALSVLVLAWDEAAPTVRAVVEAAPTIGSLLVLLPPALPEPAPAPPIPVAPAAKPTPAELANPAPALPPTLPPPTPALATATATAPAPPVPAPQPALPEATLPTPALGEPARAAAPGVRVVHVVASQPPATVRSGSFQVPAAPYLGATAPPAMPVPVATAEYPTQTLTTVSSLEPSPTPAPELLQNSKLVSSTSVVAEVETADSAATTSTTAPPQLTEAAAPATEAPPAGATAPAAPAPTEALGLPLAEAAFAAAEILDPNPEEELQSTSQQLPAAATPADSPRLSDPAPVGTSPLLGPFGNRLPQFDTSAAPAPRTTVRAAVADDPEDTPEERARVFAASVAAAQQYTAPDLNSQVIRYARLAVPLALAEGPYEVIYAPAWPTWLAALELRQRTLGPLVLHLPALAAGRQPADTAAGWPAELQRQVLRQADLVLVETYALARRLRRELGLGPATVRVVPTADAAAVARALRRARRRPGLA</sequence>
<evidence type="ECO:0000256" key="1">
    <source>
        <dbReference type="SAM" id="MobiDB-lite"/>
    </source>
</evidence>
<gene>
    <name evidence="3" type="ORF">HHL22_15085</name>
</gene>
<name>A0A7Y0AFT5_9BACT</name>
<dbReference type="AlphaFoldDB" id="A0A7Y0AFT5"/>
<protein>
    <submittedName>
        <fullName evidence="3">Glycosyltransferase</fullName>
    </submittedName>
</protein>
<evidence type="ECO:0000313" key="4">
    <source>
        <dbReference type="Proteomes" id="UP000559626"/>
    </source>
</evidence>
<reference evidence="3 4" key="1">
    <citation type="submission" date="2020-04" db="EMBL/GenBank/DDBJ databases">
        <title>Hymenobacter polaris sp. nov., isolated from Arctic soil.</title>
        <authorList>
            <person name="Dahal R.H."/>
        </authorList>
    </citation>
    <scope>NUCLEOTIDE SEQUENCE [LARGE SCALE GENOMIC DNA]</scope>
    <source>
        <strain evidence="3 4">RP-2-7</strain>
    </source>
</reference>
<feature type="region of interest" description="Disordered" evidence="1">
    <location>
        <begin position="53"/>
        <end position="99"/>
    </location>
</feature>
<proteinExistence type="predicted"/>
<dbReference type="GO" id="GO:0016740">
    <property type="term" value="F:transferase activity"/>
    <property type="evidence" value="ECO:0007669"/>
    <property type="project" value="UniProtKB-KW"/>
</dbReference>
<feature type="region of interest" description="Disordered" evidence="1">
    <location>
        <begin position="268"/>
        <end position="298"/>
    </location>
</feature>
<feature type="compositionally biased region" description="Low complexity" evidence="1">
    <location>
        <begin position="55"/>
        <end position="69"/>
    </location>
</feature>
<evidence type="ECO:0000313" key="3">
    <source>
        <dbReference type="EMBL" id="NML66531.1"/>
    </source>
</evidence>
<dbReference type="EMBL" id="JABBGH010000002">
    <property type="protein sequence ID" value="NML66531.1"/>
    <property type="molecule type" value="Genomic_DNA"/>
</dbReference>
<comment type="caution">
    <text evidence="3">The sequence shown here is derived from an EMBL/GenBank/DDBJ whole genome shotgun (WGS) entry which is preliminary data.</text>
</comment>
<feature type="compositionally biased region" description="Pro residues" evidence="1">
    <location>
        <begin position="70"/>
        <end position="81"/>
    </location>
</feature>
<dbReference type="SUPFAM" id="SSF53756">
    <property type="entry name" value="UDP-Glycosyltransferase/glycogen phosphorylase"/>
    <property type="match status" value="1"/>
</dbReference>
<dbReference type="Pfam" id="PF13579">
    <property type="entry name" value="Glyco_trans_4_4"/>
    <property type="match status" value="1"/>
</dbReference>
<feature type="domain" description="Glycosyltransferase subfamily 4-like N-terminal" evidence="2">
    <location>
        <begin position="324"/>
        <end position="465"/>
    </location>
</feature>
<keyword evidence="4" id="KW-1185">Reference proteome</keyword>
<evidence type="ECO:0000259" key="2">
    <source>
        <dbReference type="Pfam" id="PF13579"/>
    </source>
</evidence>
<organism evidence="3 4">
    <name type="scientific">Hymenobacter polaris</name>
    <dbReference type="NCBI Taxonomy" id="2682546"/>
    <lineage>
        <taxon>Bacteria</taxon>
        <taxon>Pseudomonadati</taxon>
        <taxon>Bacteroidota</taxon>
        <taxon>Cytophagia</taxon>
        <taxon>Cytophagales</taxon>
        <taxon>Hymenobacteraceae</taxon>
        <taxon>Hymenobacter</taxon>
    </lineage>
</organism>